<reference evidence="2" key="1">
    <citation type="submission" date="2021-01" db="EMBL/GenBank/DDBJ databases">
        <authorList>
            <person name="Corre E."/>
            <person name="Pelletier E."/>
            <person name="Niang G."/>
            <person name="Scheremetjew M."/>
            <person name="Finn R."/>
            <person name="Kale V."/>
            <person name="Holt S."/>
            <person name="Cochrane G."/>
            <person name="Meng A."/>
            <person name="Brown T."/>
            <person name="Cohen L."/>
        </authorList>
    </citation>
    <scope>NUCLEOTIDE SEQUENCE</scope>
    <source>
        <strain evidence="2">CCMP441</strain>
    </source>
</reference>
<accession>A0A6T8GQP3</accession>
<organism evidence="2">
    <name type="scientific">Hemiselmis andersenii</name>
    <name type="common">Cryptophyte alga</name>
    <dbReference type="NCBI Taxonomy" id="464988"/>
    <lineage>
        <taxon>Eukaryota</taxon>
        <taxon>Cryptophyceae</taxon>
        <taxon>Cryptomonadales</taxon>
        <taxon>Hemiselmidaceae</taxon>
        <taxon>Hemiselmis</taxon>
    </lineage>
</organism>
<dbReference type="AlphaFoldDB" id="A0A6T8GQP3"/>
<keyword evidence="1" id="KW-0732">Signal</keyword>
<feature type="signal peptide" evidence="1">
    <location>
        <begin position="1"/>
        <end position="39"/>
    </location>
</feature>
<dbReference type="EMBL" id="HBFK01001648">
    <property type="protein sequence ID" value="CAD8734443.1"/>
    <property type="molecule type" value="Transcribed_RNA"/>
</dbReference>
<protein>
    <recommendedName>
        <fullName evidence="3">ShKT domain-containing protein</fullName>
    </recommendedName>
</protein>
<name>A0A6T8GQP3_HEMAN</name>
<sequence length="200" mass="22276">MQRNDTHASSTRRERGDTASRAVQLAVLLLAVAAPRALGENVQYDLDNCNATHPCCIDANNVSFYLGPLTKTWCNIEYPVRTTSPWNSRTARILDIKAQKSLEQLQERGCLYEECKGFVCAEYFPRCFWIDDTTQGSFVFETCRETCEACYSTCTTDESPKCGGNPSQYEIACTSGGSTLVFSRLLLGFIVALCLRTVTM</sequence>
<evidence type="ECO:0000313" key="2">
    <source>
        <dbReference type="EMBL" id="CAD8734443.1"/>
    </source>
</evidence>
<gene>
    <name evidence="2" type="ORF">HAND1043_LOCUS934</name>
</gene>
<evidence type="ECO:0008006" key="3">
    <source>
        <dbReference type="Google" id="ProtNLM"/>
    </source>
</evidence>
<proteinExistence type="predicted"/>
<feature type="chain" id="PRO_5030159751" description="ShKT domain-containing protein" evidence="1">
    <location>
        <begin position="40"/>
        <end position="200"/>
    </location>
</feature>
<evidence type="ECO:0000256" key="1">
    <source>
        <dbReference type="SAM" id="SignalP"/>
    </source>
</evidence>